<dbReference type="InterPro" id="IPR036116">
    <property type="entry name" value="FN3_sf"/>
</dbReference>
<feature type="domain" description="Fibronectin type-III" evidence="1">
    <location>
        <begin position="1"/>
        <end position="90"/>
    </location>
</feature>
<evidence type="ECO:0000259" key="1">
    <source>
        <dbReference type="PROSITE" id="PS50853"/>
    </source>
</evidence>
<dbReference type="Pfam" id="PF25788">
    <property type="entry name" value="Ig_Rha78A_N"/>
    <property type="match status" value="1"/>
</dbReference>
<organism evidence="2">
    <name type="scientific">marine sediment metagenome</name>
    <dbReference type="NCBI Taxonomy" id="412755"/>
    <lineage>
        <taxon>unclassified sequences</taxon>
        <taxon>metagenomes</taxon>
        <taxon>ecological metagenomes</taxon>
    </lineage>
</organism>
<feature type="non-terminal residue" evidence="2">
    <location>
        <position position="1"/>
    </location>
</feature>
<accession>X0YSK2</accession>
<dbReference type="InterPro" id="IPR013783">
    <property type="entry name" value="Ig-like_fold"/>
</dbReference>
<proteinExistence type="predicted"/>
<feature type="non-terminal residue" evidence="2">
    <location>
        <position position="233"/>
    </location>
</feature>
<dbReference type="Gene3D" id="2.60.40.10">
    <property type="entry name" value="Immunoglobulins"/>
    <property type="match status" value="2"/>
</dbReference>
<reference evidence="2" key="1">
    <citation type="journal article" date="2014" name="Front. Microbiol.">
        <title>High frequency of phylogenetically diverse reductive dehalogenase-homologous genes in deep subseafloor sedimentary metagenomes.</title>
        <authorList>
            <person name="Kawai M."/>
            <person name="Futagami T."/>
            <person name="Toyoda A."/>
            <person name="Takaki Y."/>
            <person name="Nishi S."/>
            <person name="Hori S."/>
            <person name="Arai W."/>
            <person name="Tsubouchi T."/>
            <person name="Morono Y."/>
            <person name="Uchiyama I."/>
            <person name="Ito T."/>
            <person name="Fujiyama A."/>
            <person name="Inagaki F."/>
            <person name="Takami H."/>
        </authorList>
    </citation>
    <scope>NUCLEOTIDE SEQUENCE</scope>
    <source>
        <strain evidence="2">Expedition CK06-06</strain>
    </source>
</reference>
<dbReference type="AlphaFoldDB" id="X0YSK2"/>
<dbReference type="CDD" id="cd00063">
    <property type="entry name" value="FN3"/>
    <property type="match status" value="1"/>
</dbReference>
<protein>
    <recommendedName>
        <fullName evidence="1">Fibronectin type-III domain-containing protein</fullName>
    </recommendedName>
</protein>
<sequence length="233" mass="24812">LAPEDGSTVTNGAFSLKWNPVTGVSEYQIQVSTDTTFPTTTIDITTTNTIYAPSELSYGTTFFWRVRAKDTYGNRSDWSEVWSFTVSAEPGTAPSAPSGVVALPGDGQLSISWHSVSGATSYNIYWSYSSGVSKDTYDGKIEDISTTSYTHTGLTNGTIYYYVVTAENSYGESAESGEVSATPTEGGTDVATAAWELTNGPFLTQVNAISAHPDNPDELLVSANGRILLTTDG</sequence>
<dbReference type="InterPro" id="IPR003961">
    <property type="entry name" value="FN3_dom"/>
</dbReference>
<dbReference type="SMART" id="SM00060">
    <property type="entry name" value="FN3"/>
    <property type="match status" value="2"/>
</dbReference>
<evidence type="ECO:0000313" key="2">
    <source>
        <dbReference type="EMBL" id="GAG51363.1"/>
    </source>
</evidence>
<dbReference type="SUPFAM" id="SSF49265">
    <property type="entry name" value="Fibronectin type III"/>
    <property type="match status" value="1"/>
</dbReference>
<name>X0YSK2_9ZZZZ</name>
<comment type="caution">
    <text evidence="2">The sequence shown here is derived from an EMBL/GenBank/DDBJ whole genome shotgun (WGS) entry which is preliminary data.</text>
</comment>
<dbReference type="EMBL" id="BARS01052094">
    <property type="protein sequence ID" value="GAG51363.1"/>
    <property type="molecule type" value="Genomic_DNA"/>
</dbReference>
<dbReference type="Pfam" id="PF00041">
    <property type="entry name" value="fn3"/>
    <property type="match status" value="1"/>
</dbReference>
<feature type="domain" description="Fibronectin type-III" evidence="1">
    <location>
        <begin position="93"/>
        <end position="187"/>
    </location>
</feature>
<dbReference type="PROSITE" id="PS50853">
    <property type="entry name" value="FN3"/>
    <property type="match status" value="2"/>
</dbReference>
<gene>
    <name evidence="2" type="ORF">S01H1_77503</name>
</gene>